<accession>A0A8R1YVH8</accession>
<evidence type="ECO:0000313" key="1">
    <source>
        <dbReference type="EnsemblMetazoa" id="PPA40378.1"/>
    </source>
</evidence>
<dbReference type="AlphaFoldDB" id="A0A2A6C2Z4"/>
<dbReference type="EnsemblMetazoa" id="PPA40378.1">
    <property type="protein sequence ID" value="PPA40378.1"/>
    <property type="gene ID" value="WBGene00278747"/>
</dbReference>
<sequence>CSRRLSTLHSSLLPSRLLLANWIETRRGIAGKDESQLLTPFNSAFFPHPTTMAGKDESSPLTFSLPSSLPYSLHLLRRDHLINSSLLVSLSSAAFLHSCPFPPPPLSKT</sequence>
<organism evidence="1 2">
    <name type="scientific">Pristionchus pacificus</name>
    <name type="common">Parasitic nematode worm</name>
    <dbReference type="NCBI Taxonomy" id="54126"/>
    <lineage>
        <taxon>Eukaryota</taxon>
        <taxon>Metazoa</taxon>
        <taxon>Ecdysozoa</taxon>
        <taxon>Nematoda</taxon>
        <taxon>Chromadorea</taxon>
        <taxon>Rhabditida</taxon>
        <taxon>Rhabditina</taxon>
        <taxon>Diplogasteromorpha</taxon>
        <taxon>Diplogasteroidea</taxon>
        <taxon>Neodiplogasteridae</taxon>
        <taxon>Pristionchus</taxon>
    </lineage>
</organism>
<name>A0A2A6C2Z4_PRIPA</name>
<dbReference type="Proteomes" id="UP000005239">
    <property type="component" value="Unassembled WGS sequence"/>
</dbReference>
<evidence type="ECO:0000313" key="2">
    <source>
        <dbReference type="Proteomes" id="UP000005239"/>
    </source>
</evidence>
<proteinExistence type="predicted"/>
<keyword evidence="2" id="KW-1185">Reference proteome</keyword>
<reference evidence="1" key="2">
    <citation type="submission" date="2022-06" db="UniProtKB">
        <authorList>
            <consortium name="EnsemblMetazoa"/>
        </authorList>
    </citation>
    <scope>IDENTIFICATION</scope>
    <source>
        <strain evidence="1">PS312</strain>
    </source>
</reference>
<accession>A0A2A6C2Z4</accession>
<gene>
    <name evidence="1" type="primary">WBGene00278747</name>
</gene>
<protein>
    <submittedName>
        <fullName evidence="1">Uncharacterized protein</fullName>
    </submittedName>
</protein>
<reference evidence="2" key="1">
    <citation type="journal article" date="2008" name="Nat. Genet.">
        <title>The Pristionchus pacificus genome provides a unique perspective on nematode lifestyle and parasitism.</title>
        <authorList>
            <person name="Dieterich C."/>
            <person name="Clifton S.W."/>
            <person name="Schuster L.N."/>
            <person name="Chinwalla A."/>
            <person name="Delehaunty K."/>
            <person name="Dinkelacker I."/>
            <person name="Fulton L."/>
            <person name="Fulton R."/>
            <person name="Godfrey J."/>
            <person name="Minx P."/>
            <person name="Mitreva M."/>
            <person name="Roeseler W."/>
            <person name="Tian H."/>
            <person name="Witte H."/>
            <person name="Yang S.P."/>
            <person name="Wilson R.K."/>
            <person name="Sommer R.J."/>
        </authorList>
    </citation>
    <scope>NUCLEOTIDE SEQUENCE [LARGE SCALE GENOMIC DNA]</scope>
    <source>
        <strain evidence="2">PS312</strain>
    </source>
</reference>